<proteinExistence type="predicted"/>
<dbReference type="Proteomes" id="UP000317977">
    <property type="component" value="Unassembled WGS sequence"/>
</dbReference>
<reference evidence="2 3" key="1">
    <citation type="submission" date="2019-02" db="EMBL/GenBank/DDBJ databases">
        <title>Deep-cultivation of Planctomycetes and their phenomic and genomic characterization uncovers novel biology.</title>
        <authorList>
            <person name="Wiegand S."/>
            <person name="Jogler M."/>
            <person name="Boedeker C."/>
            <person name="Pinto D."/>
            <person name="Vollmers J."/>
            <person name="Rivas-Marin E."/>
            <person name="Kohn T."/>
            <person name="Peeters S.H."/>
            <person name="Heuer A."/>
            <person name="Rast P."/>
            <person name="Oberbeckmann S."/>
            <person name="Bunk B."/>
            <person name="Jeske O."/>
            <person name="Meyerdierks A."/>
            <person name="Storesund J.E."/>
            <person name="Kallscheuer N."/>
            <person name="Luecker S."/>
            <person name="Lage O.M."/>
            <person name="Pohl T."/>
            <person name="Merkel B.J."/>
            <person name="Hornburger P."/>
            <person name="Mueller R.-W."/>
            <person name="Bruemmer F."/>
            <person name="Labrenz M."/>
            <person name="Spormann A.M."/>
            <person name="Op Den Camp H."/>
            <person name="Overmann J."/>
            <person name="Amann R."/>
            <person name="Jetten M.S.M."/>
            <person name="Mascher T."/>
            <person name="Medema M.H."/>
            <person name="Devos D.P."/>
            <person name="Kaster A.-K."/>
            <person name="Ovreas L."/>
            <person name="Rohde M."/>
            <person name="Galperin M.Y."/>
            <person name="Jogler C."/>
        </authorList>
    </citation>
    <scope>NUCLEOTIDE SEQUENCE [LARGE SCALE GENOMIC DNA]</scope>
    <source>
        <strain evidence="2 3">Poly59</strain>
    </source>
</reference>
<name>A0A5C6ERE3_9BACT</name>
<protein>
    <submittedName>
        <fullName evidence="2">Uncharacterized protein</fullName>
    </submittedName>
</protein>
<evidence type="ECO:0000313" key="2">
    <source>
        <dbReference type="EMBL" id="TWU51508.1"/>
    </source>
</evidence>
<comment type="caution">
    <text evidence="2">The sequence shown here is derived from an EMBL/GenBank/DDBJ whole genome shotgun (WGS) entry which is preliminary data.</text>
</comment>
<organism evidence="2 3">
    <name type="scientific">Rubripirellula reticaptiva</name>
    <dbReference type="NCBI Taxonomy" id="2528013"/>
    <lineage>
        <taxon>Bacteria</taxon>
        <taxon>Pseudomonadati</taxon>
        <taxon>Planctomycetota</taxon>
        <taxon>Planctomycetia</taxon>
        <taxon>Pirellulales</taxon>
        <taxon>Pirellulaceae</taxon>
        <taxon>Rubripirellula</taxon>
    </lineage>
</organism>
<accession>A0A5C6ERE3</accession>
<dbReference type="OrthoDB" id="9815193at2"/>
<gene>
    <name evidence="2" type="ORF">Poly59_31000</name>
</gene>
<sequence>MAKKTTKKKADAPKQTRNRTSTVSADALPRRTLEQAIRIPEVLHSTYAGKSASKKEICDTLEIGETSPNTHYLLSAAQAYGLITKEGDQFLLSETGRKIVAPTFDGEDRDAQIKAIRTPTLLSQFFTDYDGHSLPSEQHFPNVMESKFGVPRDRVDETIRLVVDNGRYVGILNEDGDGTLHLSVGGVSTVEDAADETQESIENDDTKPDYDWSKICFYITPIGEDGSDARKHSDMMLTHLIQPVANELGLKAVRADKIEKSGLISQQVFVHLVNSRLCIADLSFSNPNAFYELGVRHMTKRPTIQVIRKGDRIPFDVSQGRTITVDTSDVYTIMDRFDSARRELREHVKAIVDSGVEVAGEDNPVVTYLPGLVVKLPK</sequence>
<keyword evidence="3" id="KW-1185">Reference proteome</keyword>
<dbReference type="AlphaFoldDB" id="A0A5C6ERE3"/>
<feature type="region of interest" description="Disordered" evidence="1">
    <location>
        <begin position="1"/>
        <end position="27"/>
    </location>
</feature>
<dbReference type="RefSeq" id="WP_146534849.1">
    <property type="nucleotide sequence ID" value="NZ_SJPX01000003.1"/>
</dbReference>
<dbReference type="EMBL" id="SJPX01000003">
    <property type="protein sequence ID" value="TWU51508.1"/>
    <property type="molecule type" value="Genomic_DNA"/>
</dbReference>
<evidence type="ECO:0000256" key="1">
    <source>
        <dbReference type="SAM" id="MobiDB-lite"/>
    </source>
</evidence>
<evidence type="ECO:0000313" key="3">
    <source>
        <dbReference type="Proteomes" id="UP000317977"/>
    </source>
</evidence>